<evidence type="ECO:0000256" key="3">
    <source>
        <dbReference type="ARBA" id="ARBA00022525"/>
    </source>
</evidence>
<feature type="domain" description="Glycoside-hydrolase family GH114 TIM-barrel" evidence="6">
    <location>
        <begin position="15"/>
        <end position="312"/>
    </location>
</feature>
<evidence type="ECO:0000256" key="5">
    <source>
        <dbReference type="SAM" id="MobiDB-lite"/>
    </source>
</evidence>
<dbReference type="InterPro" id="IPR001343">
    <property type="entry name" value="Hemolysn_Ca-bd"/>
</dbReference>
<dbReference type="Proteomes" id="UP001595539">
    <property type="component" value="Unassembled WGS sequence"/>
</dbReference>
<dbReference type="PRINTS" id="PR00313">
    <property type="entry name" value="CABNDNGRPT"/>
</dbReference>
<gene>
    <name evidence="8" type="ORF">ACFOM8_07670</name>
</gene>
<dbReference type="Gene3D" id="2.150.10.10">
    <property type="entry name" value="Serralysin-like metalloprotease, C-terminal"/>
    <property type="match status" value="2"/>
</dbReference>
<dbReference type="Pfam" id="PF08548">
    <property type="entry name" value="Peptidase_M10_C"/>
    <property type="match status" value="1"/>
</dbReference>
<keyword evidence="3" id="KW-0964">Secreted</keyword>
<dbReference type="EMBL" id="JBHRXY010000004">
    <property type="protein sequence ID" value="MFC3629321.1"/>
    <property type="molecule type" value="Genomic_DNA"/>
</dbReference>
<dbReference type="Pfam" id="PF00353">
    <property type="entry name" value="HemolysinCabind"/>
    <property type="match status" value="3"/>
</dbReference>
<dbReference type="InterPro" id="IPR013858">
    <property type="entry name" value="Peptidase_M10B_C"/>
</dbReference>
<evidence type="ECO:0000256" key="2">
    <source>
        <dbReference type="ARBA" id="ARBA00004613"/>
    </source>
</evidence>
<dbReference type="SUPFAM" id="SSF51120">
    <property type="entry name" value="beta-Roll"/>
    <property type="match status" value="1"/>
</dbReference>
<dbReference type="InterPro" id="IPR016063">
    <property type="entry name" value="TM1410_Glycdase"/>
</dbReference>
<organism evidence="8 9">
    <name type="scientific">Paracoccus angustae</name>
    <dbReference type="NCBI Taxonomy" id="1671480"/>
    <lineage>
        <taxon>Bacteria</taxon>
        <taxon>Pseudomonadati</taxon>
        <taxon>Pseudomonadota</taxon>
        <taxon>Alphaproteobacteria</taxon>
        <taxon>Rhodobacterales</taxon>
        <taxon>Paracoccaceae</taxon>
        <taxon>Paracoccus</taxon>
    </lineage>
</organism>
<dbReference type="InterPro" id="IPR017853">
    <property type="entry name" value="GH"/>
</dbReference>
<evidence type="ECO:0000256" key="1">
    <source>
        <dbReference type="ARBA" id="ARBA00001913"/>
    </source>
</evidence>
<evidence type="ECO:0000313" key="8">
    <source>
        <dbReference type="EMBL" id="MFC3629321.1"/>
    </source>
</evidence>
<dbReference type="RefSeq" id="WP_377760846.1">
    <property type="nucleotide sequence ID" value="NZ_JBHRXY010000004.1"/>
</dbReference>
<dbReference type="Gene3D" id="3.20.20.70">
    <property type="entry name" value="Aldolase class I"/>
    <property type="match status" value="1"/>
</dbReference>
<name>A0ABV7U2U7_9RHOB</name>
<keyword evidence="9" id="KW-1185">Reference proteome</keyword>
<dbReference type="PROSITE" id="PS00330">
    <property type="entry name" value="HEMOLYSIN_CALCIUM"/>
    <property type="match status" value="2"/>
</dbReference>
<comment type="caution">
    <text evidence="8">The sequence shown here is derived from an EMBL/GenBank/DDBJ whole genome shotgun (WGS) entry which is preliminary data.</text>
</comment>
<reference evidence="9" key="1">
    <citation type="journal article" date="2019" name="Int. J. Syst. Evol. Microbiol.">
        <title>The Global Catalogue of Microorganisms (GCM) 10K type strain sequencing project: providing services to taxonomists for standard genome sequencing and annotation.</title>
        <authorList>
            <consortium name="The Broad Institute Genomics Platform"/>
            <consortium name="The Broad Institute Genome Sequencing Center for Infectious Disease"/>
            <person name="Wu L."/>
            <person name="Ma J."/>
        </authorList>
    </citation>
    <scope>NUCLEOTIDE SEQUENCE [LARGE SCALE GENOMIC DNA]</scope>
    <source>
        <strain evidence="9">KCTC 42473</strain>
    </source>
</reference>
<protein>
    <submittedName>
        <fullName evidence="8">MJ1477/TM1410 family putative glycoside hydrolase</fullName>
    </submittedName>
</protein>
<dbReference type="InterPro" id="IPR013785">
    <property type="entry name" value="Aldolase_TIM"/>
</dbReference>
<dbReference type="PANTHER" id="PTHR35882">
    <property type="entry name" value="PELA"/>
    <property type="match status" value="1"/>
</dbReference>
<keyword evidence="8" id="KW-0378">Hydrolase</keyword>
<accession>A0ABV7U2U7</accession>
<feature type="region of interest" description="Disordered" evidence="5">
    <location>
        <begin position="312"/>
        <end position="332"/>
    </location>
</feature>
<dbReference type="NCBIfam" id="TIGR01370">
    <property type="entry name" value="MJ1477/TM1410 family putative glycoside hydrolase"/>
    <property type="match status" value="1"/>
</dbReference>
<dbReference type="SUPFAM" id="SSF51445">
    <property type="entry name" value="(Trans)glycosidases"/>
    <property type="match status" value="1"/>
</dbReference>
<dbReference type="GO" id="GO:0016787">
    <property type="term" value="F:hydrolase activity"/>
    <property type="evidence" value="ECO:0007669"/>
    <property type="project" value="UniProtKB-KW"/>
</dbReference>
<dbReference type="InterPro" id="IPR004352">
    <property type="entry name" value="GH114_TIM-barrel"/>
</dbReference>
<dbReference type="InterPro" id="IPR018511">
    <property type="entry name" value="Hemolysin-typ_Ca-bd_CS"/>
</dbReference>
<dbReference type="Pfam" id="PF03537">
    <property type="entry name" value="Glyco_hydro_114"/>
    <property type="match status" value="1"/>
</dbReference>
<evidence type="ECO:0000313" key="9">
    <source>
        <dbReference type="Proteomes" id="UP001595539"/>
    </source>
</evidence>
<keyword evidence="4" id="KW-0677">Repeat</keyword>
<dbReference type="PANTHER" id="PTHR35882:SF2">
    <property type="entry name" value="PELA"/>
    <property type="match status" value="1"/>
</dbReference>
<feature type="domain" description="Peptidase M10 serralysin C-terminal" evidence="7">
    <location>
        <begin position="399"/>
        <end position="527"/>
    </location>
</feature>
<feature type="region of interest" description="Disordered" evidence="5">
    <location>
        <begin position="354"/>
        <end position="374"/>
    </location>
</feature>
<sequence>MARFHTSTGATTVSTWGYVLQGGDGKPLDAGLLSSATHDLLVIDASRDGTDAGRFSAGEIARMKDGMGGRSVVASYISIGEASDFRDYWKAGWTAGGTASGRLTDRAPDWLGPVNPDWPESRKVRYWDPDWQKLLFNDAGTGDLDAIVQAGFDAAYLDIVDAYYFWGSEAAARDRQAGDPVNDRQAAQRMVDFIVALTSHARETNPDFFVIPQNGAFILDDLGSDSARKAAFLDAIGGIAVEDLYSPGNADENNPIRPDREQIAVLQRDFLAKGKPVFVVDYLDDPKLMAAFYKQAARDGFIPYAAPDRDLDRLTGSQDGTPAFRRPTGGDDILRGSQLADRIDGLAGDDRIQGRGGADQLLGGGGGDRLAGQGGHDRLWGGHGRDILIGGGGHDRLAGNSGNDVLIGGGGRDRLSGGAGADRFVFGFGRETGPGAGARDVIADFQAHAGGERIDLSGIDASRATGGNNAFAFLGTEAFDQASADGGLRYVQRNGNTIVQGSTDSDTAPEFEIELTGLLALTADDFIL</sequence>
<dbReference type="InterPro" id="IPR011049">
    <property type="entry name" value="Serralysin-like_metalloprot_C"/>
</dbReference>
<proteinExistence type="predicted"/>
<evidence type="ECO:0000259" key="6">
    <source>
        <dbReference type="Pfam" id="PF03537"/>
    </source>
</evidence>
<evidence type="ECO:0000256" key="4">
    <source>
        <dbReference type="ARBA" id="ARBA00022737"/>
    </source>
</evidence>
<comment type="subcellular location">
    <subcellularLocation>
        <location evidence="2">Secreted</location>
    </subcellularLocation>
</comment>
<evidence type="ECO:0000259" key="7">
    <source>
        <dbReference type="Pfam" id="PF08548"/>
    </source>
</evidence>
<comment type="cofactor">
    <cofactor evidence="1">
        <name>Ca(2+)</name>
        <dbReference type="ChEBI" id="CHEBI:29108"/>
    </cofactor>
</comment>